<gene>
    <name evidence="16" type="ORF">CWS01_00500</name>
</gene>
<evidence type="ECO:0000256" key="4">
    <source>
        <dbReference type="ARBA" id="ARBA00007171"/>
    </source>
</evidence>
<dbReference type="PANTHER" id="PTHR30627:SF2">
    <property type="entry name" value="PEPTIDOGLYCAN D,D-TRANSPEPTIDASE MRDA"/>
    <property type="match status" value="1"/>
</dbReference>
<evidence type="ECO:0000256" key="8">
    <source>
        <dbReference type="ARBA" id="ARBA00022960"/>
    </source>
</evidence>
<evidence type="ECO:0000256" key="6">
    <source>
        <dbReference type="ARBA" id="ARBA00022475"/>
    </source>
</evidence>
<comment type="pathway">
    <text evidence="3">Cell wall biogenesis; peptidoglycan biosynthesis.</text>
</comment>
<proteinExistence type="inferred from homology"/>
<comment type="catalytic activity">
    <reaction evidence="13">
        <text>Preferential cleavage: (Ac)2-L-Lys-D-Ala-|-D-Ala. Also transpeptidation of peptidyl-alanyl moieties that are N-acyl substituents of D-alanine.</text>
        <dbReference type="EC" id="3.4.16.4"/>
    </reaction>
</comment>
<evidence type="ECO:0000256" key="13">
    <source>
        <dbReference type="ARBA" id="ARBA00034000"/>
    </source>
</evidence>
<evidence type="ECO:0000256" key="1">
    <source>
        <dbReference type="ARBA" id="ARBA00004167"/>
    </source>
</evidence>
<dbReference type="GO" id="GO:0071972">
    <property type="term" value="F:peptidoglycan L,D-transpeptidase activity"/>
    <property type="evidence" value="ECO:0007669"/>
    <property type="project" value="TreeGrafter"/>
</dbReference>
<dbReference type="UniPathway" id="UPA00219"/>
<evidence type="ECO:0000259" key="15">
    <source>
        <dbReference type="Pfam" id="PF03717"/>
    </source>
</evidence>
<dbReference type="Gene3D" id="3.40.710.10">
    <property type="entry name" value="DD-peptidase/beta-lactamase superfamily"/>
    <property type="match status" value="1"/>
</dbReference>
<evidence type="ECO:0000256" key="3">
    <source>
        <dbReference type="ARBA" id="ARBA00004752"/>
    </source>
</evidence>
<evidence type="ECO:0000256" key="12">
    <source>
        <dbReference type="ARBA" id="ARBA00023316"/>
    </source>
</evidence>
<dbReference type="InterPro" id="IPR005311">
    <property type="entry name" value="PBP_dimer"/>
</dbReference>
<keyword evidence="12" id="KW-0961">Cell wall biogenesis/degradation</keyword>
<comment type="subcellular location">
    <subcellularLocation>
        <location evidence="2">Cell membrane</location>
    </subcellularLocation>
    <subcellularLocation>
        <location evidence="1">Membrane</location>
        <topology evidence="1">Single-pass membrane protein</topology>
    </subcellularLocation>
</comment>
<dbReference type="SUPFAM" id="SSF56601">
    <property type="entry name" value="beta-lactamase/transpeptidase-like"/>
    <property type="match status" value="1"/>
</dbReference>
<evidence type="ECO:0000256" key="10">
    <source>
        <dbReference type="ARBA" id="ARBA00022989"/>
    </source>
</evidence>
<dbReference type="InterPro" id="IPR036138">
    <property type="entry name" value="PBP_dimer_sf"/>
</dbReference>
<dbReference type="InterPro" id="IPR001460">
    <property type="entry name" value="PCN-bd_Tpept"/>
</dbReference>
<evidence type="ECO:0000256" key="5">
    <source>
        <dbReference type="ARBA" id="ARBA00012448"/>
    </source>
</evidence>
<dbReference type="GO" id="GO:0008658">
    <property type="term" value="F:penicillin binding"/>
    <property type="evidence" value="ECO:0007669"/>
    <property type="project" value="InterPro"/>
</dbReference>
<dbReference type="GO" id="GO:0009002">
    <property type="term" value="F:serine-type D-Ala-D-Ala carboxypeptidase activity"/>
    <property type="evidence" value="ECO:0007669"/>
    <property type="project" value="UniProtKB-EC"/>
</dbReference>
<keyword evidence="9" id="KW-0573">Peptidoglycan synthesis</keyword>
<evidence type="ECO:0000256" key="7">
    <source>
        <dbReference type="ARBA" id="ARBA00022692"/>
    </source>
</evidence>
<dbReference type="GO" id="GO:0005886">
    <property type="term" value="C:plasma membrane"/>
    <property type="evidence" value="ECO:0007669"/>
    <property type="project" value="UniProtKB-SubCell"/>
</dbReference>
<dbReference type="GO" id="GO:0071555">
    <property type="term" value="P:cell wall organization"/>
    <property type="evidence" value="ECO:0007669"/>
    <property type="project" value="UniProtKB-KW"/>
</dbReference>
<organism evidence="16 17">
    <name type="scientific">Niallia nealsonii</name>
    <dbReference type="NCBI Taxonomy" id="115979"/>
    <lineage>
        <taxon>Bacteria</taxon>
        <taxon>Bacillati</taxon>
        <taxon>Bacillota</taxon>
        <taxon>Bacilli</taxon>
        <taxon>Bacillales</taxon>
        <taxon>Bacillaceae</taxon>
        <taxon>Niallia</taxon>
    </lineage>
</organism>
<keyword evidence="11" id="KW-0472">Membrane</keyword>
<feature type="domain" description="Penicillin-binding protein dimerisation" evidence="15">
    <location>
        <begin position="59"/>
        <end position="307"/>
    </location>
</feature>
<dbReference type="InterPro" id="IPR050515">
    <property type="entry name" value="Beta-lactam/transpept"/>
</dbReference>
<name>A0A2N0Z896_9BACI</name>
<keyword evidence="6" id="KW-1003">Cell membrane</keyword>
<reference evidence="16 17" key="1">
    <citation type="journal article" date="2003" name="Int. J. Syst. Evol. Microbiol.">
        <title>Bacillus nealsonii sp. nov., isolated from a spacecraft-assembly facility, whose spores are gamma-radiation resistant.</title>
        <authorList>
            <person name="Venkateswaran K."/>
            <person name="Kempf M."/>
            <person name="Chen F."/>
            <person name="Satomi M."/>
            <person name="Nicholson W."/>
            <person name="Kern R."/>
        </authorList>
    </citation>
    <scope>NUCLEOTIDE SEQUENCE [LARGE SCALE GENOMIC DNA]</scope>
    <source>
        <strain evidence="16 17">FO-92</strain>
    </source>
</reference>
<evidence type="ECO:0000259" key="14">
    <source>
        <dbReference type="Pfam" id="PF00905"/>
    </source>
</evidence>
<dbReference type="GO" id="GO:0009252">
    <property type="term" value="P:peptidoglycan biosynthetic process"/>
    <property type="evidence" value="ECO:0007669"/>
    <property type="project" value="UniProtKB-UniPathway"/>
</dbReference>
<evidence type="ECO:0000256" key="11">
    <source>
        <dbReference type="ARBA" id="ARBA00023136"/>
    </source>
</evidence>
<dbReference type="InterPro" id="IPR012338">
    <property type="entry name" value="Beta-lactam/transpept-like"/>
</dbReference>
<sequence>MGEKKRKKKNQFPLRLNILFFVVFLLFSALILRLGFVQIVYGDDYKRELEKKEDIIISTQVPRGEMYDRNGHNIVSNKAKNAITYTNWDVKAKDMQNTAEKLARLIKMDTEDDLKKITERDRIDYWILLHEKKAKAKVTKKEDAELQETYKNDSKKYQKAYNELLRSRITKEEINSFSKFELETLAIYRAFNSGYYYTPQIVKNNGVTDEEFARVSEHLAELKGVDTTKDWDRTYAYGSTLKTVLGNVSSSQRGVPAEEKDSYLAKGYSMNDRVGLSYLENQYEDILKGQKKKIKYIKDKTGEIVDSKALTDGESGKDLVLTIDMKLQLEVEKIIEEELKRTKRGYAGTYLLDRAFVVLMDPKTGEILTMAGKMLGKDDNGNQQVQDFALGNITTSYNVGSTVKGAMVLTGYKEGVIKPYSVIHDEVMQVKGSPPFKSWKTMGYINDLTALQQSSNVYMAKTAIAIGKGHYSYGQPLDTRTSEAMSTIRNSFGEFGLGVRTGIDLPNEMVGFKGQDTQTPGNLMFLSIGQYDTYTNMQLAQYASTIANGGYRIQPHMVKEIRDPSLGEEELGGMVQEIQPKVLNKVDLEPGWIEQVQKGFRMVMTSGTGKVFAGASYQPAGKTGTAQAFYDGPLRSNYSAPPQVMNLSLITYAPSENPEVAMAVLVPWAYTTNSGPSPNLTIGKRVLDKYFEMKKEETAK</sequence>
<evidence type="ECO:0000256" key="2">
    <source>
        <dbReference type="ARBA" id="ARBA00004236"/>
    </source>
</evidence>
<dbReference type="Pfam" id="PF03717">
    <property type="entry name" value="PBP_dimer"/>
    <property type="match status" value="1"/>
</dbReference>
<keyword evidence="8" id="KW-0133">Cell shape</keyword>
<dbReference type="AlphaFoldDB" id="A0A2N0Z896"/>
<dbReference type="PANTHER" id="PTHR30627">
    <property type="entry name" value="PEPTIDOGLYCAN D,D-TRANSPEPTIDASE"/>
    <property type="match status" value="1"/>
</dbReference>
<dbReference type="SUPFAM" id="SSF56519">
    <property type="entry name" value="Penicillin binding protein dimerisation domain"/>
    <property type="match status" value="1"/>
</dbReference>
<keyword evidence="17" id="KW-1185">Reference proteome</keyword>
<evidence type="ECO:0000313" key="17">
    <source>
        <dbReference type="Proteomes" id="UP000233375"/>
    </source>
</evidence>
<dbReference type="Pfam" id="PF00905">
    <property type="entry name" value="Transpeptidase"/>
    <property type="match status" value="1"/>
</dbReference>
<evidence type="ECO:0000256" key="9">
    <source>
        <dbReference type="ARBA" id="ARBA00022984"/>
    </source>
</evidence>
<dbReference type="Proteomes" id="UP000233375">
    <property type="component" value="Unassembled WGS sequence"/>
</dbReference>
<evidence type="ECO:0000313" key="16">
    <source>
        <dbReference type="EMBL" id="PKG25746.1"/>
    </source>
</evidence>
<dbReference type="EC" id="3.4.16.4" evidence="5"/>
<protein>
    <recommendedName>
        <fullName evidence="5">serine-type D-Ala-D-Ala carboxypeptidase</fullName>
        <ecNumber evidence="5">3.4.16.4</ecNumber>
    </recommendedName>
</protein>
<dbReference type="OrthoDB" id="9770103at2"/>
<dbReference type="Gene3D" id="1.10.10.1230">
    <property type="entry name" value="Penicillin-binding protein, N-terminal non-catalytic domain, head sub-domain"/>
    <property type="match status" value="1"/>
</dbReference>
<accession>A0A2N0Z896</accession>
<dbReference type="Gene3D" id="3.90.1310.10">
    <property type="entry name" value="Penicillin-binding protein 2a (Domain 2)"/>
    <property type="match status" value="1"/>
</dbReference>
<feature type="domain" description="Penicillin-binding protein transpeptidase" evidence="14">
    <location>
        <begin position="356"/>
        <end position="675"/>
    </location>
</feature>
<dbReference type="EMBL" id="PISE01000001">
    <property type="protein sequence ID" value="PKG25746.1"/>
    <property type="molecule type" value="Genomic_DNA"/>
</dbReference>
<keyword evidence="10" id="KW-1133">Transmembrane helix</keyword>
<dbReference type="GO" id="GO:0008360">
    <property type="term" value="P:regulation of cell shape"/>
    <property type="evidence" value="ECO:0007669"/>
    <property type="project" value="UniProtKB-KW"/>
</dbReference>
<keyword evidence="7" id="KW-0812">Transmembrane</keyword>
<comment type="caution">
    <text evidence="16">The sequence shown here is derived from an EMBL/GenBank/DDBJ whole genome shotgun (WGS) entry which is preliminary data.</text>
</comment>
<comment type="similarity">
    <text evidence="4">Belongs to the transpeptidase family.</text>
</comment>